<sequence>MVRKTPTGHQPRPPSPRPPRTGKETTREGDKTKYDTPSRAEDDFAIDEQREKRIRGDETPKDVHVPD</sequence>
<name>A0A2Y9ABG4_9RHOB</name>
<dbReference type="RefSeq" id="WP_109563251.1">
    <property type="nucleotide sequence ID" value="NZ_QGDJ01000002.1"/>
</dbReference>
<dbReference type="OrthoDB" id="7659339at2"/>
<evidence type="ECO:0000313" key="3">
    <source>
        <dbReference type="EMBL" id="SSA41286.1"/>
    </source>
</evidence>
<evidence type="ECO:0000313" key="4">
    <source>
        <dbReference type="Proteomes" id="UP000245839"/>
    </source>
</evidence>
<gene>
    <name evidence="2" type="ORF">BCF38_102122</name>
    <name evidence="3" type="ORF">SAMN05421539_102122</name>
</gene>
<dbReference type="Proteomes" id="UP000251571">
    <property type="component" value="Unassembled WGS sequence"/>
</dbReference>
<evidence type="ECO:0000256" key="1">
    <source>
        <dbReference type="SAM" id="MobiDB-lite"/>
    </source>
</evidence>
<dbReference type="AlphaFoldDB" id="A0A2Y9ABG4"/>
<feature type="region of interest" description="Disordered" evidence="1">
    <location>
        <begin position="1"/>
        <end position="67"/>
    </location>
</feature>
<proteinExistence type="predicted"/>
<feature type="compositionally biased region" description="Basic and acidic residues" evidence="1">
    <location>
        <begin position="21"/>
        <end position="67"/>
    </location>
</feature>
<keyword evidence="4" id="KW-1185">Reference proteome</keyword>
<organism evidence="3 5">
    <name type="scientific">Jannaschia seohaensis</name>
    <dbReference type="NCBI Taxonomy" id="475081"/>
    <lineage>
        <taxon>Bacteria</taxon>
        <taxon>Pseudomonadati</taxon>
        <taxon>Pseudomonadota</taxon>
        <taxon>Alphaproteobacteria</taxon>
        <taxon>Rhodobacterales</taxon>
        <taxon>Roseobacteraceae</taxon>
        <taxon>Jannaschia</taxon>
    </lineage>
</organism>
<protein>
    <submittedName>
        <fullName evidence="3">Uncharacterized protein</fullName>
    </submittedName>
</protein>
<evidence type="ECO:0000313" key="2">
    <source>
        <dbReference type="EMBL" id="PWJ20876.1"/>
    </source>
</evidence>
<accession>A0A2Y9ABG4</accession>
<reference evidence="2 4" key="2">
    <citation type="submission" date="2018-03" db="EMBL/GenBank/DDBJ databases">
        <title>Genomic Encyclopedia of Archaeal and Bacterial Type Strains, Phase II (KMG-II): from individual species to whole genera.</title>
        <authorList>
            <person name="Goeker M."/>
        </authorList>
    </citation>
    <scope>NUCLEOTIDE SEQUENCE [LARGE SCALE GENOMIC DNA]</scope>
    <source>
        <strain evidence="2 4">DSM 25227</strain>
    </source>
</reference>
<evidence type="ECO:0000313" key="5">
    <source>
        <dbReference type="Proteomes" id="UP000251571"/>
    </source>
</evidence>
<reference evidence="3 5" key="1">
    <citation type="submission" date="2016-10" db="EMBL/GenBank/DDBJ databases">
        <authorList>
            <person name="Cai Z."/>
        </authorList>
    </citation>
    <scope>NUCLEOTIDE SEQUENCE [LARGE SCALE GENOMIC DNA]</scope>
    <source>
        <strain evidence="3 5">DSM 25227</strain>
    </source>
</reference>
<dbReference type="Proteomes" id="UP000245839">
    <property type="component" value="Unassembled WGS sequence"/>
</dbReference>
<dbReference type="EMBL" id="QGDJ01000002">
    <property type="protein sequence ID" value="PWJ20876.1"/>
    <property type="molecule type" value="Genomic_DNA"/>
</dbReference>
<dbReference type="EMBL" id="UETC01000002">
    <property type="protein sequence ID" value="SSA41286.1"/>
    <property type="molecule type" value="Genomic_DNA"/>
</dbReference>